<dbReference type="Pfam" id="PF00643">
    <property type="entry name" value="zf-B_box"/>
    <property type="match status" value="1"/>
</dbReference>
<dbReference type="Gene3D" id="3.30.40.10">
    <property type="entry name" value="Zinc/RING finger domain, C3HC4 (zinc finger)"/>
    <property type="match status" value="1"/>
</dbReference>
<feature type="coiled-coil region" evidence="5">
    <location>
        <begin position="364"/>
        <end position="401"/>
    </location>
</feature>
<dbReference type="Gene3D" id="3.30.160.60">
    <property type="entry name" value="Classic Zinc Finger"/>
    <property type="match status" value="1"/>
</dbReference>
<feature type="non-terminal residue" evidence="8">
    <location>
        <position position="469"/>
    </location>
</feature>
<dbReference type="Proteomes" id="UP000886611">
    <property type="component" value="Unassembled WGS sequence"/>
</dbReference>
<keyword evidence="1" id="KW-0479">Metal-binding</keyword>
<dbReference type="InterPro" id="IPR001841">
    <property type="entry name" value="Znf_RING"/>
</dbReference>
<proteinExistence type="predicted"/>
<dbReference type="GO" id="GO:0008270">
    <property type="term" value="F:zinc ion binding"/>
    <property type="evidence" value="ECO:0007669"/>
    <property type="project" value="UniProtKB-KW"/>
</dbReference>
<dbReference type="EMBL" id="JAATIS010005064">
    <property type="protein sequence ID" value="KAG2460297.1"/>
    <property type="molecule type" value="Genomic_DNA"/>
</dbReference>
<evidence type="ECO:0000313" key="8">
    <source>
        <dbReference type="EMBL" id="KAG2460297.1"/>
    </source>
</evidence>
<feature type="non-terminal residue" evidence="8">
    <location>
        <position position="1"/>
    </location>
</feature>
<dbReference type="Pfam" id="PF25600">
    <property type="entry name" value="TRIM_CC"/>
    <property type="match status" value="2"/>
</dbReference>
<organism evidence="8 9">
    <name type="scientific">Polypterus senegalus</name>
    <name type="common">Senegal bichir</name>
    <dbReference type="NCBI Taxonomy" id="55291"/>
    <lineage>
        <taxon>Eukaryota</taxon>
        <taxon>Metazoa</taxon>
        <taxon>Chordata</taxon>
        <taxon>Craniata</taxon>
        <taxon>Vertebrata</taxon>
        <taxon>Euteleostomi</taxon>
        <taxon>Actinopterygii</taxon>
        <taxon>Polypteriformes</taxon>
        <taxon>Polypteridae</taxon>
        <taxon>Polypterus</taxon>
    </lineage>
</organism>
<dbReference type="SUPFAM" id="SSF57850">
    <property type="entry name" value="RING/U-box"/>
    <property type="match status" value="1"/>
</dbReference>
<dbReference type="InterPro" id="IPR013083">
    <property type="entry name" value="Znf_RING/FYVE/PHD"/>
</dbReference>
<dbReference type="CDD" id="cd19769">
    <property type="entry name" value="Bbox2_TRIM16-like"/>
    <property type="match status" value="1"/>
</dbReference>
<dbReference type="Pfam" id="PF15227">
    <property type="entry name" value="zf-C3HC4_4"/>
    <property type="match status" value="1"/>
</dbReference>
<dbReference type="InterPro" id="IPR058030">
    <property type="entry name" value="TRIM8/14/16/25/29/45/65_CC"/>
</dbReference>
<sequence length="469" mass="54293">MAAETNNPSLSADWYSCPVCVDVLKEPVTLVCGHSYCMDCINDYWDQPDTQGGYQCPQCRRAFNERPELNKNTVLAELIEKLKSSAGPDDVPCDVCTGRKLRAVKSCLTCMASYCETHLQPHRRSDVLKRHKLGEPKRASLEEKLCEKHQKVLEIFCRTDQTCVCLLCVATEHKNHDTVTPEEERAARQNHLEETRVIMKKKIKKNKKKLKEMKETIEKIQSSAEREVKEHEEIFKSALESIERLRSEVTEVIRRHERTKVREAKKVMEQLEKEIKELKRRNTHLDKLSQTENHIDFLKTFPSLHFPLGDEDTRNVSVNGDFLSETLRMSLSALKKNLQEISGWEFVKTSEAERLRSEVAEVIRSYERREVRKAEEKMEQLEKEITELKRRNAELSELSQTDDHIHFLKTFPSLHFPLGDEDTRNVSVNGDFVSETLRMSQSDLKKNLQEISGWEFAKTSETGGLCAIN</sequence>
<keyword evidence="9" id="KW-1185">Reference proteome</keyword>
<feature type="domain" description="B box-type" evidence="7">
    <location>
        <begin position="141"/>
        <end position="181"/>
    </location>
</feature>
<dbReference type="SMART" id="SM00184">
    <property type="entry name" value="RING"/>
    <property type="match status" value="1"/>
</dbReference>
<dbReference type="PROSITE" id="PS50089">
    <property type="entry name" value="ZF_RING_2"/>
    <property type="match status" value="1"/>
</dbReference>
<keyword evidence="2 4" id="KW-0863">Zinc-finger</keyword>
<feature type="domain" description="RING-type" evidence="6">
    <location>
        <begin position="17"/>
        <end position="60"/>
    </location>
</feature>
<dbReference type="SMART" id="SM00336">
    <property type="entry name" value="BBOX"/>
    <property type="match status" value="1"/>
</dbReference>
<evidence type="ECO:0000256" key="4">
    <source>
        <dbReference type="PROSITE-ProRule" id="PRU00024"/>
    </source>
</evidence>
<protein>
    <submittedName>
        <fullName evidence="8">TRI47 protein</fullName>
    </submittedName>
</protein>
<dbReference type="AlphaFoldDB" id="A0A8X7X1R5"/>
<dbReference type="InterPro" id="IPR051051">
    <property type="entry name" value="E3_ubiq-ligase_TRIM/RNF"/>
</dbReference>
<reference evidence="8 9" key="1">
    <citation type="journal article" date="2021" name="Cell">
        <title>Tracing the genetic footprints of vertebrate landing in non-teleost ray-finned fishes.</title>
        <authorList>
            <person name="Bi X."/>
            <person name="Wang K."/>
            <person name="Yang L."/>
            <person name="Pan H."/>
            <person name="Jiang H."/>
            <person name="Wei Q."/>
            <person name="Fang M."/>
            <person name="Yu H."/>
            <person name="Zhu C."/>
            <person name="Cai Y."/>
            <person name="He Y."/>
            <person name="Gan X."/>
            <person name="Zeng H."/>
            <person name="Yu D."/>
            <person name="Zhu Y."/>
            <person name="Jiang H."/>
            <person name="Qiu Q."/>
            <person name="Yang H."/>
            <person name="Zhang Y.E."/>
            <person name="Wang W."/>
            <person name="Zhu M."/>
            <person name="He S."/>
            <person name="Zhang G."/>
        </authorList>
    </citation>
    <scope>NUCLEOTIDE SEQUENCE [LARGE SCALE GENOMIC DNA]</scope>
    <source>
        <strain evidence="8">Bchr_013</strain>
    </source>
</reference>
<evidence type="ECO:0000256" key="5">
    <source>
        <dbReference type="SAM" id="Coils"/>
    </source>
</evidence>
<evidence type="ECO:0000313" key="9">
    <source>
        <dbReference type="Proteomes" id="UP000886611"/>
    </source>
</evidence>
<dbReference type="InterPro" id="IPR017907">
    <property type="entry name" value="Znf_RING_CS"/>
</dbReference>
<gene>
    <name evidence="8" type="primary">Trim47_15</name>
    <name evidence="8" type="ORF">GTO96_0022076</name>
</gene>
<dbReference type="InterPro" id="IPR000315">
    <property type="entry name" value="Znf_B-box"/>
</dbReference>
<evidence type="ECO:0000259" key="7">
    <source>
        <dbReference type="PROSITE" id="PS50119"/>
    </source>
</evidence>
<evidence type="ECO:0000256" key="1">
    <source>
        <dbReference type="ARBA" id="ARBA00022723"/>
    </source>
</evidence>
<dbReference type="PROSITE" id="PS00518">
    <property type="entry name" value="ZF_RING_1"/>
    <property type="match status" value="1"/>
</dbReference>
<dbReference type="Gene3D" id="4.10.830.40">
    <property type="match status" value="1"/>
</dbReference>
<keyword evidence="3" id="KW-0862">Zinc</keyword>
<dbReference type="PANTHER" id="PTHR25465">
    <property type="entry name" value="B-BOX DOMAIN CONTAINING"/>
    <property type="match status" value="1"/>
</dbReference>
<evidence type="ECO:0000259" key="6">
    <source>
        <dbReference type="PROSITE" id="PS50089"/>
    </source>
</evidence>
<evidence type="ECO:0000256" key="3">
    <source>
        <dbReference type="ARBA" id="ARBA00022833"/>
    </source>
</evidence>
<evidence type="ECO:0000256" key="2">
    <source>
        <dbReference type="ARBA" id="ARBA00022771"/>
    </source>
</evidence>
<name>A0A8X7X1R5_POLSE</name>
<dbReference type="PROSITE" id="PS50119">
    <property type="entry name" value="ZF_BBOX"/>
    <property type="match status" value="1"/>
</dbReference>
<feature type="coiled-coil region" evidence="5">
    <location>
        <begin position="196"/>
        <end position="288"/>
    </location>
</feature>
<keyword evidence="5" id="KW-0175">Coiled coil</keyword>
<accession>A0A8X7X1R5</accession>
<comment type="caution">
    <text evidence="8">The sequence shown here is derived from an EMBL/GenBank/DDBJ whole genome shotgun (WGS) entry which is preliminary data.</text>
</comment>
<dbReference type="PANTHER" id="PTHR25465:SF5">
    <property type="entry name" value="E3 UBIQUITIN_ISG15 LIGASE TRIM25-RELATED"/>
    <property type="match status" value="1"/>
</dbReference>
<dbReference type="SUPFAM" id="SSF57845">
    <property type="entry name" value="B-box zinc-binding domain"/>
    <property type="match status" value="1"/>
</dbReference>